<dbReference type="EMBL" id="MU003768">
    <property type="protein sequence ID" value="KAF2725170.1"/>
    <property type="molecule type" value="Genomic_DNA"/>
</dbReference>
<name>A0A9P4QG36_9PEZI</name>
<organism evidence="2 3">
    <name type="scientific">Polychaeton citri CBS 116435</name>
    <dbReference type="NCBI Taxonomy" id="1314669"/>
    <lineage>
        <taxon>Eukaryota</taxon>
        <taxon>Fungi</taxon>
        <taxon>Dikarya</taxon>
        <taxon>Ascomycota</taxon>
        <taxon>Pezizomycotina</taxon>
        <taxon>Dothideomycetes</taxon>
        <taxon>Dothideomycetidae</taxon>
        <taxon>Capnodiales</taxon>
        <taxon>Capnodiaceae</taxon>
        <taxon>Polychaeton</taxon>
    </lineage>
</organism>
<feature type="signal peptide" evidence="1">
    <location>
        <begin position="1"/>
        <end position="25"/>
    </location>
</feature>
<feature type="chain" id="PRO_5040222922" description="Apple domain-containing protein" evidence="1">
    <location>
        <begin position="26"/>
        <end position="351"/>
    </location>
</feature>
<gene>
    <name evidence="2" type="ORF">K431DRAFT_309361</name>
</gene>
<evidence type="ECO:0000313" key="3">
    <source>
        <dbReference type="Proteomes" id="UP000799441"/>
    </source>
</evidence>
<dbReference type="Proteomes" id="UP000799441">
    <property type="component" value="Unassembled WGS sequence"/>
</dbReference>
<dbReference type="AlphaFoldDB" id="A0A9P4QG36"/>
<sequence length="351" mass="36137">MPPYFSTFLATFYFVFTLYITQVHAGPISSSACSSSLLGGLGCLSDASLAKTACSSVLGVAKTTVTVSTTTVSYATVTATADATTSAASEDADTLTLTSTASVSGGTSVSYSITIYTKSFTATTTTYVDATPTPAAAKRQLLCLTALDPLLSSLSLLGPSSASTACSCLGFTQNTKTLTATATFASSSTTTVQAGPAATTTAASLTASAETTTVTITTTTGPATTKVVTVSTTTSITKTSTVFLAAPTYTQVYGPQTGCSDDTAVGSQNLDNTITDQDVAVRKCEAICDQHSDCSFLYVQHMFTNYGSSIPYWTCYWNNHYVDEESDLICGRDTGIYGTAVGFNALGRGKA</sequence>
<evidence type="ECO:0008006" key="4">
    <source>
        <dbReference type="Google" id="ProtNLM"/>
    </source>
</evidence>
<comment type="caution">
    <text evidence="2">The sequence shown here is derived from an EMBL/GenBank/DDBJ whole genome shotgun (WGS) entry which is preliminary data.</text>
</comment>
<evidence type="ECO:0000313" key="2">
    <source>
        <dbReference type="EMBL" id="KAF2725170.1"/>
    </source>
</evidence>
<keyword evidence="1" id="KW-0732">Signal</keyword>
<protein>
    <recommendedName>
        <fullName evidence="4">Apple domain-containing protein</fullName>
    </recommendedName>
</protein>
<reference evidence="2" key="1">
    <citation type="journal article" date="2020" name="Stud. Mycol.">
        <title>101 Dothideomycetes genomes: a test case for predicting lifestyles and emergence of pathogens.</title>
        <authorList>
            <person name="Haridas S."/>
            <person name="Albert R."/>
            <person name="Binder M."/>
            <person name="Bloem J."/>
            <person name="Labutti K."/>
            <person name="Salamov A."/>
            <person name="Andreopoulos B."/>
            <person name="Baker S."/>
            <person name="Barry K."/>
            <person name="Bills G."/>
            <person name="Bluhm B."/>
            <person name="Cannon C."/>
            <person name="Castanera R."/>
            <person name="Culley D."/>
            <person name="Daum C."/>
            <person name="Ezra D."/>
            <person name="Gonzalez J."/>
            <person name="Henrissat B."/>
            <person name="Kuo A."/>
            <person name="Liang C."/>
            <person name="Lipzen A."/>
            <person name="Lutzoni F."/>
            <person name="Magnuson J."/>
            <person name="Mondo S."/>
            <person name="Nolan M."/>
            <person name="Ohm R."/>
            <person name="Pangilinan J."/>
            <person name="Park H.-J."/>
            <person name="Ramirez L."/>
            <person name="Alfaro M."/>
            <person name="Sun H."/>
            <person name="Tritt A."/>
            <person name="Yoshinaga Y."/>
            <person name="Zwiers L.-H."/>
            <person name="Turgeon B."/>
            <person name="Goodwin S."/>
            <person name="Spatafora J."/>
            <person name="Crous P."/>
            <person name="Grigoriev I."/>
        </authorList>
    </citation>
    <scope>NUCLEOTIDE SEQUENCE</scope>
    <source>
        <strain evidence="2">CBS 116435</strain>
    </source>
</reference>
<proteinExistence type="predicted"/>
<evidence type="ECO:0000256" key="1">
    <source>
        <dbReference type="SAM" id="SignalP"/>
    </source>
</evidence>
<keyword evidence="3" id="KW-1185">Reference proteome</keyword>
<accession>A0A9P4QG36</accession>
<dbReference type="OrthoDB" id="3925547at2759"/>